<dbReference type="InterPro" id="IPR013787">
    <property type="entry name" value="S100_Ca-bd_sub"/>
</dbReference>
<accession>A0A4W5PLI7</accession>
<dbReference type="GeneTree" id="ENSGT00940000161854"/>
<dbReference type="SUPFAM" id="SSF47473">
    <property type="entry name" value="EF-hand"/>
    <property type="match status" value="1"/>
</dbReference>
<dbReference type="STRING" id="62062.ENSHHUP00000064317"/>
<proteinExistence type="predicted"/>
<reference evidence="2" key="3">
    <citation type="submission" date="2025-09" db="UniProtKB">
        <authorList>
            <consortium name="Ensembl"/>
        </authorList>
    </citation>
    <scope>IDENTIFICATION</scope>
</reference>
<keyword evidence="3" id="KW-1185">Reference proteome</keyword>
<feature type="domain" description="S100/CaBP-9k-type calcium binding subdomain" evidence="1">
    <location>
        <begin position="73"/>
        <end position="113"/>
    </location>
</feature>
<dbReference type="Proteomes" id="UP000314982">
    <property type="component" value="Unassembled WGS sequence"/>
</dbReference>
<reference evidence="2" key="2">
    <citation type="submission" date="2025-08" db="UniProtKB">
        <authorList>
            <consortium name="Ensembl"/>
        </authorList>
    </citation>
    <scope>IDENTIFICATION</scope>
</reference>
<dbReference type="Gene3D" id="1.10.238.10">
    <property type="entry name" value="EF-hand"/>
    <property type="match status" value="1"/>
</dbReference>
<evidence type="ECO:0000259" key="1">
    <source>
        <dbReference type="SMART" id="SM01394"/>
    </source>
</evidence>
<evidence type="ECO:0000313" key="3">
    <source>
        <dbReference type="Proteomes" id="UP000314982"/>
    </source>
</evidence>
<organism evidence="2 3">
    <name type="scientific">Hucho hucho</name>
    <name type="common">huchen</name>
    <dbReference type="NCBI Taxonomy" id="62062"/>
    <lineage>
        <taxon>Eukaryota</taxon>
        <taxon>Metazoa</taxon>
        <taxon>Chordata</taxon>
        <taxon>Craniata</taxon>
        <taxon>Vertebrata</taxon>
        <taxon>Euteleostomi</taxon>
        <taxon>Actinopterygii</taxon>
        <taxon>Neopterygii</taxon>
        <taxon>Teleostei</taxon>
        <taxon>Protacanthopterygii</taxon>
        <taxon>Salmoniformes</taxon>
        <taxon>Salmonidae</taxon>
        <taxon>Salmoninae</taxon>
        <taxon>Hucho</taxon>
    </lineage>
</organism>
<reference evidence="3" key="1">
    <citation type="submission" date="2018-06" db="EMBL/GenBank/DDBJ databases">
        <title>Genome assembly of Danube salmon.</title>
        <authorList>
            <person name="Macqueen D.J."/>
            <person name="Gundappa M.K."/>
        </authorList>
    </citation>
    <scope>NUCLEOTIDE SEQUENCE [LARGE SCALE GENOMIC DNA]</scope>
</reference>
<dbReference type="InterPro" id="IPR011992">
    <property type="entry name" value="EF-hand-dom_pair"/>
</dbReference>
<dbReference type="SMART" id="SM01394">
    <property type="entry name" value="S_100"/>
    <property type="match status" value="1"/>
</dbReference>
<dbReference type="Ensembl" id="ENSHHUT00000066493.1">
    <property type="protein sequence ID" value="ENSHHUP00000064317.1"/>
    <property type="gene ID" value="ENSHHUG00000037961.1"/>
</dbReference>
<sequence>MFPPSVRYTGPVLNVGVSPPHSLSDAGVESSFLGEDTRFQPGWQWNADKKSLVRFLLTGQTKKDSMATKYSDLELALNTLVSQFHGAAANNDPTLTTEEFQTLVSTQLPTLDKTAGDEQGLSQLLQQIGVKDGKGVSFENFWNLVQTLATIQYGQRSQEKTIKCNCVLQ</sequence>
<name>A0A4W5PLI7_9TELE</name>
<protein>
    <submittedName>
        <fullName evidence="2">S100 calcium binding protein V1</fullName>
    </submittedName>
</protein>
<dbReference type="AlphaFoldDB" id="A0A4W5PLI7"/>
<evidence type="ECO:0000313" key="2">
    <source>
        <dbReference type="Ensembl" id="ENSHHUP00000064317.1"/>
    </source>
</evidence>